<organism evidence="2 3">
    <name type="scientific">Tieghemiomyces parasiticus</name>
    <dbReference type="NCBI Taxonomy" id="78921"/>
    <lineage>
        <taxon>Eukaryota</taxon>
        <taxon>Fungi</taxon>
        <taxon>Fungi incertae sedis</taxon>
        <taxon>Zoopagomycota</taxon>
        <taxon>Kickxellomycotina</taxon>
        <taxon>Dimargaritomycetes</taxon>
        <taxon>Dimargaritales</taxon>
        <taxon>Dimargaritaceae</taxon>
        <taxon>Tieghemiomyces</taxon>
    </lineage>
</organism>
<protein>
    <submittedName>
        <fullName evidence="2">Uncharacterized protein</fullName>
    </submittedName>
</protein>
<accession>A0A9W8DPI6</accession>
<feature type="compositionally biased region" description="Polar residues" evidence="1">
    <location>
        <begin position="239"/>
        <end position="255"/>
    </location>
</feature>
<dbReference type="Proteomes" id="UP001150569">
    <property type="component" value="Unassembled WGS sequence"/>
</dbReference>
<evidence type="ECO:0000313" key="2">
    <source>
        <dbReference type="EMBL" id="KAJ1912862.1"/>
    </source>
</evidence>
<reference evidence="2" key="1">
    <citation type="submission" date="2022-07" db="EMBL/GenBank/DDBJ databases">
        <title>Phylogenomic reconstructions and comparative analyses of Kickxellomycotina fungi.</title>
        <authorList>
            <person name="Reynolds N.K."/>
            <person name="Stajich J.E."/>
            <person name="Barry K."/>
            <person name="Grigoriev I.V."/>
            <person name="Crous P."/>
            <person name="Smith M.E."/>
        </authorList>
    </citation>
    <scope>NUCLEOTIDE SEQUENCE</scope>
    <source>
        <strain evidence="2">RSA 861</strain>
    </source>
</reference>
<evidence type="ECO:0000313" key="3">
    <source>
        <dbReference type="Proteomes" id="UP001150569"/>
    </source>
</evidence>
<dbReference type="OrthoDB" id="5589812at2759"/>
<dbReference type="AlphaFoldDB" id="A0A9W8DPI6"/>
<comment type="caution">
    <text evidence="2">The sequence shown here is derived from an EMBL/GenBank/DDBJ whole genome shotgun (WGS) entry which is preliminary data.</text>
</comment>
<dbReference type="EMBL" id="JANBPT010000794">
    <property type="protein sequence ID" value="KAJ1912862.1"/>
    <property type="molecule type" value="Genomic_DNA"/>
</dbReference>
<evidence type="ECO:0000256" key="1">
    <source>
        <dbReference type="SAM" id="MobiDB-lite"/>
    </source>
</evidence>
<keyword evidence="3" id="KW-1185">Reference proteome</keyword>
<feature type="region of interest" description="Disordered" evidence="1">
    <location>
        <begin position="87"/>
        <end position="143"/>
    </location>
</feature>
<name>A0A9W8DPI6_9FUNG</name>
<feature type="region of interest" description="Disordered" evidence="1">
    <location>
        <begin position="201"/>
        <end position="256"/>
    </location>
</feature>
<sequence length="597" mass="66427">MASAADNEHLQITIDTLIERLSAAQRNYRNLQAQCEQERKTWAAQRETYETRLRSFQSIETTVDEQARTLQAQEHRIHELESRLAVERESDANLQRKEKSPLKESDELQEETKAALPDQAARQQACRTLEPPSKVPPIHKPQPITKVLPPLALTSAQAATRPASVPATPSPSATLSRSASSAGVTVEPLLSGRVQGALLPAPHLSSPPLMSPPARMPSSDEVTCPHSRPAATVPAAPCKTSSPGSTRNPSATSAWDNGLDRLQMNLSKFSDRRLFARRLVNELHRDAALLLHALIGLEQPPPFITTLDFGEAVETLLCRSLDDTHLLGNSSAEQGALFPYAEVVVRRGGVAIRDHPRLQPPLTPVAELPAVVPEVQLAECMMPIERHITLLLWVLAWRHMADESLHIFLNWVTERVAIQYGQYNNEHKDLRFVCSLVRIFTALCRLTHNAQRVRLFCHQLLQAPNPRAGRIVPVVSNVVAVWSEPLDYAIVVTDSADPEPQLSPRVTLGLYLDLLQAVLATVHLNAGKDDTALLDERVTELLYSRLILYCGWRNPYLVGTPQEVWEALCTRQQLLLASRDRLDLDPTTYRPIIEGKH</sequence>
<feature type="compositionally biased region" description="Basic and acidic residues" evidence="1">
    <location>
        <begin position="87"/>
        <end position="113"/>
    </location>
</feature>
<feature type="region of interest" description="Disordered" evidence="1">
    <location>
        <begin position="158"/>
        <end position="180"/>
    </location>
</feature>
<gene>
    <name evidence="2" type="ORF">IWQ60_009466</name>
</gene>
<proteinExistence type="predicted"/>